<gene>
    <name evidence="8" type="ORF">LZZ85_14260</name>
</gene>
<sequence>MKRQHFQPFAFYMAALLLCNTACKKYTQVEPVSEYSIPQVFADPTNAYNAVIGVYDELQGNNGYGIRLNLYYPYDSDEGVVQGNIDNGRRGIGRYQLLLTNAEVSNPFRQLYRGIEKANLCIEQIPQMPQYNTGTDEQKKELRRLYGEVLTLRAQFYFDLIRNWGDVPAPMVPAYQRKDLFIPRSDRDSTYDKILEDLATAKPLLPWRTETVRNERITKGAAIALRARIALFRGGYSLRGRAPGLGQMHRTPDYKKYYQITKDECSELMANRTQHDLNPDFADVWKKLSAFSYDPYGEILFEVGAGGGNGNSDSRMGNYDGPVLNNASRYGAGDGGIFTLANYFYAFDSVDLRRDVSITWYQVPSANNLKTLRRLGEINTGKYRRDWRVPLLPGTVLNVGFNWAMIRFSDVLLMYAEASNELDNGPSAAAIAAFESVRARGYKGNLSRMGTTPNDKNGFFEAIVNERFLEFGNEGIRKYDLIRWNLLAVKIAETKAKLQQIRDRTGPYTNVPQYIYWKNTGEEIQFYAGNNTAATAQPFWQPTSIPAPLTGWTRTDWAQHLTANTVDGKPLWQGIASFFVTGKSELFPFDQAMISSYQGQLVNNPGY</sequence>
<feature type="domain" description="SusD-like N-terminal" evidence="7">
    <location>
        <begin position="99"/>
        <end position="231"/>
    </location>
</feature>
<comment type="similarity">
    <text evidence="2">Belongs to the SusD family.</text>
</comment>
<evidence type="ECO:0000256" key="2">
    <source>
        <dbReference type="ARBA" id="ARBA00006275"/>
    </source>
</evidence>
<dbReference type="RefSeq" id="WP_237873133.1">
    <property type="nucleotide sequence ID" value="NZ_JAKLTR010000008.1"/>
</dbReference>
<dbReference type="InterPro" id="IPR011990">
    <property type="entry name" value="TPR-like_helical_dom_sf"/>
</dbReference>
<dbReference type="Gene3D" id="1.25.40.390">
    <property type="match status" value="1"/>
</dbReference>
<evidence type="ECO:0000256" key="3">
    <source>
        <dbReference type="ARBA" id="ARBA00022729"/>
    </source>
</evidence>
<evidence type="ECO:0000259" key="6">
    <source>
        <dbReference type="Pfam" id="PF07980"/>
    </source>
</evidence>
<comment type="caution">
    <text evidence="8">The sequence shown here is derived from an EMBL/GenBank/DDBJ whole genome shotgun (WGS) entry which is preliminary data.</text>
</comment>
<keyword evidence="3" id="KW-0732">Signal</keyword>
<dbReference type="Pfam" id="PF14322">
    <property type="entry name" value="SusD-like_3"/>
    <property type="match status" value="1"/>
</dbReference>
<evidence type="ECO:0000259" key="7">
    <source>
        <dbReference type="Pfam" id="PF14322"/>
    </source>
</evidence>
<dbReference type="InterPro" id="IPR033985">
    <property type="entry name" value="SusD-like_N"/>
</dbReference>
<dbReference type="InterPro" id="IPR012944">
    <property type="entry name" value="SusD_RagB_dom"/>
</dbReference>
<dbReference type="SUPFAM" id="SSF48452">
    <property type="entry name" value="TPR-like"/>
    <property type="match status" value="1"/>
</dbReference>
<organism evidence="8 9">
    <name type="scientific">Terrimonas ginsenosidimutans</name>
    <dbReference type="NCBI Taxonomy" id="2908004"/>
    <lineage>
        <taxon>Bacteria</taxon>
        <taxon>Pseudomonadati</taxon>
        <taxon>Bacteroidota</taxon>
        <taxon>Chitinophagia</taxon>
        <taxon>Chitinophagales</taxon>
        <taxon>Chitinophagaceae</taxon>
        <taxon>Terrimonas</taxon>
    </lineage>
</organism>
<evidence type="ECO:0000256" key="5">
    <source>
        <dbReference type="ARBA" id="ARBA00023237"/>
    </source>
</evidence>
<feature type="domain" description="RagB/SusD" evidence="6">
    <location>
        <begin position="402"/>
        <end position="607"/>
    </location>
</feature>
<accession>A0ABS9KT35</accession>
<comment type="subcellular location">
    <subcellularLocation>
        <location evidence="1">Cell outer membrane</location>
    </subcellularLocation>
</comment>
<evidence type="ECO:0000256" key="4">
    <source>
        <dbReference type="ARBA" id="ARBA00023136"/>
    </source>
</evidence>
<keyword evidence="5" id="KW-0998">Cell outer membrane</keyword>
<reference evidence="8" key="1">
    <citation type="submission" date="2022-01" db="EMBL/GenBank/DDBJ databases">
        <authorList>
            <person name="Jo J.-H."/>
            <person name="Im W.-T."/>
        </authorList>
    </citation>
    <scope>NUCLEOTIDE SEQUENCE</scope>
    <source>
        <strain evidence="8">NA20</strain>
    </source>
</reference>
<dbReference type="EMBL" id="JAKLTR010000008">
    <property type="protein sequence ID" value="MCG2615459.1"/>
    <property type="molecule type" value="Genomic_DNA"/>
</dbReference>
<protein>
    <submittedName>
        <fullName evidence="8">RagB/SusD family nutrient uptake outer membrane protein</fullName>
    </submittedName>
</protein>
<dbReference type="Pfam" id="PF07980">
    <property type="entry name" value="SusD_RagB"/>
    <property type="match status" value="1"/>
</dbReference>
<dbReference type="Proteomes" id="UP001165367">
    <property type="component" value="Unassembled WGS sequence"/>
</dbReference>
<evidence type="ECO:0000256" key="1">
    <source>
        <dbReference type="ARBA" id="ARBA00004442"/>
    </source>
</evidence>
<keyword evidence="4" id="KW-0472">Membrane</keyword>
<keyword evidence="9" id="KW-1185">Reference proteome</keyword>
<evidence type="ECO:0000313" key="8">
    <source>
        <dbReference type="EMBL" id="MCG2615459.1"/>
    </source>
</evidence>
<proteinExistence type="inferred from homology"/>
<name>A0ABS9KT35_9BACT</name>
<evidence type="ECO:0000313" key="9">
    <source>
        <dbReference type="Proteomes" id="UP001165367"/>
    </source>
</evidence>